<dbReference type="PANTHER" id="PTHR21248">
    <property type="entry name" value="CARDIOLIPIN SYNTHASE"/>
    <property type="match status" value="1"/>
</dbReference>
<dbReference type="Gene3D" id="3.30.870.10">
    <property type="entry name" value="Endonuclease Chain A"/>
    <property type="match status" value="2"/>
</dbReference>
<proteinExistence type="predicted"/>
<dbReference type="GO" id="GO:0003824">
    <property type="term" value="F:catalytic activity"/>
    <property type="evidence" value="ECO:0007669"/>
    <property type="project" value="InterPro"/>
</dbReference>
<protein>
    <submittedName>
        <fullName evidence="2">Inherit from NOG: PLDc</fullName>
    </submittedName>
</protein>
<evidence type="ECO:0000259" key="1">
    <source>
        <dbReference type="PROSITE" id="PS50035"/>
    </source>
</evidence>
<accession>A0A9N8E501</accession>
<evidence type="ECO:0000313" key="2">
    <source>
        <dbReference type="EMBL" id="CAB9512656.1"/>
    </source>
</evidence>
<dbReference type="EMBL" id="CAICTM010000547">
    <property type="protein sequence ID" value="CAB9512656.1"/>
    <property type="molecule type" value="Genomic_DNA"/>
</dbReference>
<dbReference type="Proteomes" id="UP001153069">
    <property type="component" value="Unassembled WGS sequence"/>
</dbReference>
<sequence length="562" mass="62560">MGRLFNALKDVFGGKEDEDSGDETTDVDAQNLSHVGAAAYECLRTVHEDVHHVTWDVTSGKVVGELDQTPKGCFDLEDDPPEGHSDWLPEKMAGIMERTEQWCDVMSLGPPDGKFLECMKQALVKVNARASGDKPVVFRFLFGNIPGMPVNCGKVLKSLTADLPDDPSILLWVGAWRNGVSWNHAKIIAVDGRYLHTGGHNLWDPHYLKNCPVHDLSFELEGKVAHAAHLFANDHWKYIEAKQRHFIGKIVDLMPDSLPMVLKARVTVSEYPDDEAGEFPPKYKKRLVPRYTRLPDSVPLISVGRRGQLHTKDNSSDDAFVAMIESANTILRLGLQDLGPVCIPKTKLALPGCTWPHTYLESLAKVIWEKGVDVEIVLSNPGSIPGGLSMKDANYGNGWSCVDVAAEIIKKIKKLYPDADDDQLRQKVADNLRVCFIRTATGNQWSDGNSKGMHAKHFIVDDVCCYIGSQNLYVCDLSEWGVIVDDVETTQRIKAEYWDPMWKFSYTGDDVDVQEVMDGLDIDRDGEDPANLSAEQLAEAARAQTHCPNTDFCNDHDSDVED</sequence>
<keyword evidence="3" id="KW-1185">Reference proteome</keyword>
<dbReference type="PANTHER" id="PTHR21248:SF22">
    <property type="entry name" value="PHOSPHOLIPASE D"/>
    <property type="match status" value="1"/>
</dbReference>
<evidence type="ECO:0000313" key="3">
    <source>
        <dbReference type="Proteomes" id="UP001153069"/>
    </source>
</evidence>
<dbReference type="SMART" id="SM00155">
    <property type="entry name" value="PLDc"/>
    <property type="match status" value="2"/>
</dbReference>
<feature type="domain" description="PLD phosphodiesterase" evidence="1">
    <location>
        <begin position="179"/>
        <end position="206"/>
    </location>
</feature>
<feature type="domain" description="PLD phosphodiesterase" evidence="1">
    <location>
        <begin position="449"/>
        <end position="472"/>
    </location>
</feature>
<comment type="caution">
    <text evidence="2">The sequence shown here is derived from an EMBL/GenBank/DDBJ whole genome shotgun (WGS) entry which is preliminary data.</text>
</comment>
<dbReference type="OrthoDB" id="36970at2759"/>
<gene>
    <name evidence="2" type="ORF">SEMRO_548_G164360.1</name>
</gene>
<dbReference type="SUPFAM" id="SSF56024">
    <property type="entry name" value="Phospholipase D/nuclease"/>
    <property type="match status" value="2"/>
</dbReference>
<dbReference type="AlphaFoldDB" id="A0A9N8E501"/>
<organism evidence="2 3">
    <name type="scientific">Seminavis robusta</name>
    <dbReference type="NCBI Taxonomy" id="568900"/>
    <lineage>
        <taxon>Eukaryota</taxon>
        <taxon>Sar</taxon>
        <taxon>Stramenopiles</taxon>
        <taxon>Ochrophyta</taxon>
        <taxon>Bacillariophyta</taxon>
        <taxon>Bacillariophyceae</taxon>
        <taxon>Bacillariophycidae</taxon>
        <taxon>Naviculales</taxon>
        <taxon>Naviculaceae</taxon>
        <taxon>Seminavis</taxon>
    </lineage>
</organism>
<dbReference type="InterPro" id="IPR001736">
    <property type="entry name" value="PLipase_D/transphosphatidylase"/>
</dbReference>
<dbReference type="PROSITE" id="PS50035">
    <property type="entry name" value="PLD"/>
    <property type="match status" value="2"/>
</dbReference>
<name>A0A9N8E501_9STRA</name>
<reference evidence="2" key="1">
    <citation type="submission" date="2020-06" db="EMBL/GenBank/DDBJ databases">
        <authorList>
            <consortium name="Plant Systems Biology data submission"/>
        </authorList>
    </citation>
    <scope>NUCLEOTIDE SEQUENCE</scope>
    <source>
        <strain evidence="2">D6</strain>
    </source>
</reference>